<dbReference type="AlphaFoldDB" id="A0A0N8GDC1"/>
<dbReference type="Proteomes" id="UP000054035">
    <property type="component" value="Unassembled WGS sequence"/>
</dbReference>
<reference evidence="1 2" key="1">
    <citation type="submission" date="2014-02" db="EMBL/GenBank/DDBJ databases">
        <title>Genome sequence of Xanthomonas axonopodis DSM 3585 (T).</title>
        <authorList>
            <person name="Midha S."/>
            <person name="Patil P.B."/>
        </authorList>
    </citation>
    <scope>NUCLEOTIDE SEQUENCE [LARGE SCALE GENOMIC DNA]</scope>
    <source>
        <strain evidence="1 2">DSM 3585</strain>
    </source>
</reference>
<name>A0A0N8GDC1_9XANT</name>
<protein>
    <submittedName>
        <fullName evidence="1">Uncharacterized protein</fullName>
    </submittedName>
</protein>
<organism evidence="1 2">
    <name type="scientific">Xanthomonas axonopodis</name>
    <dbReference type="NCBI Taxonomy" id="53413"/>
    <lineage>
        <taxon>Bacteria</taxon>
        <taxon>Pseudomonadati</taxon>
        <taxon>Pseudomonadota</taxon>
        <taxon>Gammaproteobacteria</taxon>
        <taxon>Lysobacterales</taxon>
        <taxon>Lysobacteraceae</taxon>
        <taxon>Xanthomonas</taxon>
    </lineage>
</organism>
<dbReference type="EMBL" id="JFAQ01000152">
    <property type="protein sequence ID" value="KPL48305.1"/>
    <property type="molecule type" value="Genomic_DNA"/>
</dbReference>
<sequence>MYGWGMDKLTAGGAAVVQGGCCSGDLGVDAMQVRPL</sequence>
<comment type="caution">
    <text evidence="1">The sequence shown here is derived from an EMBL/GenBank/DDBJ whole genome shotgun (WGS) entry which is preliminary data.</text>
</comment>
<evidence type="ECO:0000313" key="1">
    <source>
        <dbReference type="EMBL" id="KPL48305.1"/>
    </source>
</evidence>
<gene>
    <name evidence="1" type="ORF">XAXN_14510</name>
</gene>
<evidence type="ECO:0000313" key="2">
    <source>
        <dbReference type="Proteomes" id="UP000054035"/>
    </source>
</evidence>
<dbReference type="PATRIC" id="fig|53413.25.peg.1167"/>
<accession>A0A0N8GDC1</accession>
<proteinExistence type="predicted"/>